<evidence type="ECO:0000256" key="3">
    <source>
        <dbReference type="ARBA" id="ARBA00022448"/>
    </source>
</evidence>
<comment type="subcellular location">
    <subcellularLocation>
        <location evidence="1 10">Endoplasmic reticulum membrane</location>
        <topology evidence="1 10">Multi-pass membrane protein</topology>
    </subcellularLocation>
    <subcellularLocation>
        <location evidence="10">Golgi apparatus membrane</location>
        <topology evidence="10">Multi-pass membrane protein</topology>
    </subcellularLocation>
</comment>
<comment type="function">
    <text evidence="10">Mediator of sterol homeostasis involved in sterol uptake, trafficking and distribution into membranes.</text>
</comment>
<dbReference type="AlphaFoldDB" id="A0A1D2VDL9"/>
<dbReference type="FunCoup" id="A0A1D2VDL9">
    <property type="interactions" value="25"/>
</dbReference>
<keyword evidence="10" id="KW-0746">Sphingolipid metabolism</keyword>
<dbReference type="InParanoid" id="A0A1D2VDL9"/>
<dbReference type="GO" id="GO:0016125">
    <property type="term" value="P:sterol metabolic process"/>
    <property type="evidence" value="ECO:0007669"/>
    <property type="project" value="UniProtKB-UniRule"/>
</dbReference>
<evidence type="ECO:0000256" key="2">
    <source>
        <dbReference type="ARBA" id="ARBA00009187"/>
    </source>
</evidence>
<dbReference type="GO" id="GO:0000139">
    <property type="term" value="C:Golgi membrane"/>
    <property type="evidence" value="ECO:0007669"/>
    <property type="project" value="UniProtKB-SubCell"/>
</dbReference>
<name>A0A1D2VDL9_9ASCO</name>
<evidence type="ECO:0000256" key="6">
    <source>
        <dbReference type="ARBA" id="ARBA00022989"/>
    </source>
</evidence>
<keyword evidence="6 10" id="KW-1133">Transmembrane helix</keyword>
<keyword evidence="5 10" id="KW-0256">Endoplasmic reticulum</keyword>
<keyword evidence="4 10" id="KW-0812">Transmembrane</keyword>
<dbReference type="RefSeq" id="XP_020046048.1">
    <property type="nucleotide sequence ID" value="XM_020191975.1"/>
</dbReference>
<dbReference type="InterPro" id="IPR007290">
    <property type="entry name" value="Arv1"/>
</dbReference>
<accession>A0A1D2VDL9</accession>
<evidence type="ECO:0000256" key="8">
    <source>
        <dbReference type="ARBA" id="ARBA00023098"/>
    </source>
</evidence>
<feature type="transmembrane region" description="Helical" evidence="10">
    <location>
        <begin position="241"/>
        <end position="261"/>
    </location>
</feature>
<reference evidence="12" key="1">
    <citation type="submission" date="2016-05" db="EMBL/GenBank/DDBJ databases">
        <title>Comparative genomics of biotechnologically important yeasts.</title>
        <authorList>
            <consortium name="DOE Joint Genome Institute"/>
            <person name="Riley R."/>
            <person name="Haridas S."/>
            <person name="Wolfe K.H."/>
            <person name="Lopes M.R."/>
            <person name="Hittinger C.T."/>
            <person name="Goker M."/>
            <person name="Salamov A."/>
            <person name="Wisecaver J."/>
            <person name="Long T.M."/>
            <person name="Aerts A.L."/>
            <person name="Barry K."/>
            <person name="Choi C."/>
            <person name="Clum A."/>
            <person name="Coughlan A.Y."/>
            <person name="Deshpande S."/>
            <person name="Douglass A.P."/>
            <person name="Hanson S.J."/>
            <person name="Klenk H.-P."/>
            <person name="Labutti K."/>
            <person name="Lapidus A."/>
            <person name="Lindquist E."/>
            <person name="Lipzen A."/>
            <person name="Meier-Kolthoff J.P."/>
            <person name="Ohm R.A."/>
            <person name="Otillar R.P."/>
            <person name="Pangilinan J."/>
            <person name="Peng Y."/>
            <person name="Rokas A."/>
            <person name="Rosa C.A."/>
            <person name="Scheuner C."/>
            <person name="Sibirny A.A."/>
            <person name="Slot J.C."/>
            <person name="Stielow J.B."/>
            <person name="Sun H."/>
            <person name="Kurtzman C.P."/>
            <person name="Blackwell M."/>
            <person name="Grigoriev I.V."/>
            <person name="Jeffries T.W."/>
        </authorList>
    </citation>
    <scope>NUCLEOTIDE SEQUENCE [LARGE SCALE GENOMIC DNA]</scope>
    <source>
        <strain evidence="12">DSM 1968</strain>
    </source>
</reference>
<dbReference type="GO" id="GO:0032366">
    <property type="term" value="P:intracellular sterol transport"/>
    <property type="evidence" value="ECO:0007669"/>
    <property type="project" value="UniProtKB-UniRule"/>
</dbReference>
<dbReference type="GO" id="GO:0032541">
    <property type="term" value="C:cortical endoplasmic reticulum"/>
    <property type="evidence" value="ECO:0007669"/>
    <property type="project" value="TreeGrafter"/>
</dbReference>
<keyword evidence="3 10" id="KW-0813">Transport</keyword>
<evidence type="ECO:0000313" key="12">
    <source>
        <dbReference type="Proteomes" id="UP000095038"/>
    </source>
</evidence>
<evidence type="ECO:0000256" key="9">
    <source>
        <dbReference type="ARBA" id="ARBA00023136"/>
    </source>
</evidence>
<evidence type="ECO:0000256" key="1">
    <source>
        <dbReference type="ARBA" id="ARBA00004477"/>
    </source>
</evidence>
<dbReference type="EMBL" id="KV454485">
    <property type="protein sequence ID" value="ODV59741.1"/>
    <property type="molecule type" value="Genomic_DNA"/>
</dbReference>
<dbReference type="GO" id="GO:0097036">
    <property type="term" value="P:regulation of plasma membrane sterol distribution"/>
    <property type="evidence" value="ECO:0007669"/>
    <property type="project" value="UniProtKB-UniRule"/>
</dbReference>
<dbReference type="GO" id="GO:0006665">
    <property type="term" value="P:sphingolipid metabolic process"/>
    <property type="evidence" value="ECO:0007669"/>
    <property type="project" value="UniProtKB-UniRule"/>
</dbReference>
<protein>
    <recommendedName>
        <fullName evidence="10">Protein ARV</fullName>
    </recommendedName>
</protein>
<gene>
    <name evidence="11" type="ORF">ASCRUDRAFT_71667</name>
</gene>
<evidence type="ECO:0000256" key="10">
    <source>
        <dbReference type="RuleBase" id="RU368065"/>
    </source>
</evidence>
<comment type="function">
    <text evidence="10">Regulates also the sphingolipid metabolism.</text>
</comment>
<evidence type="ECO:0000313" key="11">
    <source>
        <dbReference type="EMBL" id="ODV59741.1"/>
    </source>
</evidence>
<keyword evidence="10" id="KW-0333">Golgi apparatus</keyword>
<keyword evidence="12" id="KW-1185">Reference proteome</keyword>
<dbReference type="PANTHER" id="PTHR14467:SF0">
    <property type="entry name" value="PROTEIN ARV1"/>
    <property type="match status" value="1"/>
</dbReference>
<evidence type="ECO:0000256" key="5">
    <source>
        <dbReference type="ARBA" id="ARBA00022824"/>
    </source>
</evidence>
<evidence type="ECO:0000256" key="7">
    <source>
        <dbReference type="ARBA" id="ARBA00023055"/>
    </source>
</evidence>
<keyword evidence="7 10" id="KW-0445">Lipid transport</keyword>
<sequence>MYEAASGKQSTSKGDLSTIKLNVCSKCNNTVDKYIEYDNFILFIDILLLNAGAFRHLIFNVLEDEEVYYRHVSEHQCADTGGGAGAGAGTGEDHRTKSKLWRAVRRHRKFLRLYTVCVLFEVYLSWAYEERNLPLDVLEAVRGRHSVGSAVGAGYVRVYLLYLARCVAGSAVMQVLVAAVVVAFYGHSGHAPPAGWQSVGMVVVVTQAVKLLPVVMLIWPYESQVPVQIVRCLGNCYTVEGLRIVLGCPRTVAAAAVVLALSTKMLLRFLCG</sequence>
<comment type="similarity">
    <text evidence="2 10">Belongs to the ARV1 family.</text>
</comment>
<organism evidence="11 12">
    <name type="scientific">Ascoidea rubescens DSM 1968</name>
    <dbReference type="NCBI Taxonomy" id="1344418"/>
    <lineage>
        <taxon>Eukaryota</taxon>
        <taxon>Fungi</taxon>
        <taxon>Dikarya</taxon>
        <taxon>Ascomycota</taxon>
        <taxon>Saccharomycotina</taxon>
        <taxon>Saccharomycetes</taxon>
        <taxon>Ascoideaceae</taxon>
        <taxon>Ascoidea</taxon>
    </lineage>
</organism>
<feature type="transmembrane region" description="Helical" evidence="10">
    <location>
        <begin position="162"/>
        <end position="186"/>
    </location>
</feature>
<dbReference type="Pfam" id="PF04161">
    <property type="entry name" value="Arv1"/>
    <property type="match status" value="1"/>
</dbReference>
<keyword evidence="9 10" id="KW-0472">Membrane</keyword>
<dbReference type="STRING" id="1344418.A0A1D2VDL9"/>
<dbReference type="OrthoDB" id="2192830at2759"/>
<proteinExistence type="inferred from homology"/>
<feature type="transmembrane region" description="Helical" evidence="10">
    <location>
        <begin position="198"/>
        <end position="221"/>
    </location>
</feature>
<dbReference type="GeneID" id="30965611"/>
<dbReference type="GO" id="GO:0005789">
    <property type="term" value="C:endoplasmic reticulum membrane"/>
    <property type="evidence" value="ECO:0007669"/>
    <property type="project" value="UniProtKB-SubCell"/>
</dbReference>
<keyword evidence="8 10" id="KW-0443">Lipid metabolism</keyword>
<evidence type="ECO:0000256" key="4">
    <source>
        <dbReference type="ARBA" id="ARBA00022692"/>
    </source>
</evidence>
<dbReference type="Proteomes" id="UP000095038">
    <property type="component" value="Unassembled WGS sequence"/>
</dbReference>
<dbReference type="PANTHER" id="PTHR14467">
    <property type="entry name" value="ARV1"/>
    <property type="match status" value="1"/>
</dbReference>